<feature type="transmembrane region" description="Helical" evidence="3">
    <location>
        <begin position="20"/>
        <end position="41"/>
    </location>
</feature>
<accession>A0A5N7DHU6</accession>
<reference evidence="4 5" key="1">
    <citation type="submission" date="2019-04" db="EMBL/GenBank/DDBJ databases">
        <authorList>
            <consortium name="DOE Joint Genome Institute"/>
            <person name="Mondo S."/>
            <person name="Kjaerbolling I."/>
            <person name="Vesth T."/>
            <person name="Frisvad J.C."/>
            <person name="Nybo J.L."/>
            <person name="Theobald S."/>
            <person name="Kildgaard S."/>
            <person name="Isbrandt T."/>
            <person name="Kuo A."/>
            <person name="Sato A."/>
            <person name="Lyhne E.K."/>
            <person name="Kogle M.E."/>
            <person name="Wiebenga A."/>
            <person name="Kun R.S."/>
            <person name="Lubbers R.J."/>
            <person name="Makela M.R."/>
            <person name="Barry K."/>
            <person name="Chovatia M."/>
            <person name="Clum A."/>
            <person name="Daum C."/>
            <person name="Haridas S."/>
            <person name="He G."/>
            <person name="LaButti K."/>
            <person name="Lipzen A."/>
            <person name="Riley R."/>
            <person name="Salamov A."/>
            <person name="Simmons B.A."/>
            <person name="Magnuson J.K."/>
            <person name="Henrissat B."/>
            <person name="Mortensen U.H."/>
            <person name="Larsen T.O."/>
            <person name="Devries R.P."/>
            <person name="Grigoriev I.V."/>
            <person name="Machida M."/>
            <person name="Baker S.E."/>
            <person name="Andersen M.R."/>
            <person name="Cantor M.N."/>
            <person name="Hua S.X."/>
        </authorList>
    </citation>
    <scope>NUCLEOTIDE SEQUENCE [LARGE SCALE GENOMIC DNA]</scope>
    <source>
        <strain evidence="4 5">CBS 119388</strain>
    </source>
</reference>
<evidence type="ECO:0000256" key="1">
    <source>
        <dbReference type="ARBA" id="ARBA00004685"/>
    </source>
</evidence>
<gene>
    <name evidence="4" type="ORF">BDV37DRAFT_282103</name>
</gene>
<comment type="similarity">
    <text evidence="2">Belongs to the ustYa family.</text>
</comment>
<dbReference type="RefSeq" id="XP_031942467.1">
    <property type="nucleotide sequence ID" value="XM_032086965.1"/>
</dbReference>
<proteinExistence type="inferred from homology"/>
<dbReference type="GO" id="GO:0043386">
    <property type="term" value="P:mycotoxin biosynthetic process"/>
    <property type="evidence" value="ECO:0007669"/>
    <property type="project" value="InterPro"/>
</dbReference>
<evidence type="ECO:0000313" key="5">
    <source>
        <dbReference type="Proteomes" id="UP000325579"/>
    </source>
</evidence>
<keyword evidence="3" id="KW-0472">Membrane</keyword>
<dbReference type="Pfam" id="PF11807">
    <property type="entry name" value="UstYa"/>
    <property type="match status" value="1"/>
</dbReference>
<dbReference type="OrthoDB" id="3687641at2759"/>
<evidence type="ECO:0000313" key="4">
    <source>
        <dbReference type="EMBL" id="KAE8405148.1"/>
    </source>
</evidence>
<sequence>MGSEHSNPIPRKPSPVYTRTGAVLVQVIVTFTIALTLGLIIGQRLSVNKWDGFIREKPIPLPQIKDILRTFVLTVPQGTIKTVWEHNLTFSQRPTSESEAAWNSIIPGNPTHTSSRVKKRTNHGEPVGRGFIHHPELAPFISNIAVFHQLHCLHAILVAYYVAVEDSDVAKGAQRPDEYLQQTGTRMAPSHIRHCFDYLRQTLMCAADTNLEVLDPETHTTSGWGQSRRCRDYNEVVMWAEKWANSTDTGIVT</sequence>
<protein>
    <recommendedName>
        <fullName evidence="6">Tat pathway signal sequence</fullName>
    </recommendedName>
</protein>
<keyword evidence="5" id="KW-1185">Reference proteome</keyword>
<dbReference type="Proteomes" id="UP000325579">
    <property type="component" value="Unassembled WGS sequence"/>
</dbReference>
<evidence type="ECO:0000256" key="2">
    <source>
        <dbReference type="ARBA" id="ARBA00035112"/>
    </source>
</evidence>
<dbReference type="EMBL" id="ML736762">
    <property type="protein sequence ID" value="KAE8405148.1"/>
    <property type="molecule type" value="Genomic_DNA"/>
</dbReference>
<dbReference type="PANTHER" id="PTHR33365">
    <property type="entry name" value="YALI0B05434P"/>
    <property type="match status" value="1"/>
</dbReference>
<name>A0A5N7DHU6_9EURO</name>
<dbReference type="AlphaFoldDB" id="A0A5N7DHU6"/>
<dbReference type="PANTHER" id="PTHR33365:SF4">
    <property type="entry name" value="CYCLOCHLOROTINE BIOSYNTHESIS PROTEIN O"/>
    <property type="match status" value="1"/>
</dbReference>
<evidence type="ECO:0008006" key="6">
    <source>
        <dbReference type="Google" id="ProtNLM"/>
    </source>
</evidence>
<comment type="pathway">
    <text evidence="1">Mycotoxin biosynthesis.</text>
</comment>
<evidence type="ECO:0000256" key="3">
    <source>
        <dbReference type="SAM" id="Phobius"/>
    </source>
</evidence>
<organism evidence="4 5">
    <name type="scientific">Aspergillus pseudonomiae</name>
    <dbReference type="NCBI Taxonomy" id="1506151"/>
    <lineage>
        <taxon>Eukaryota</taxon>
        <taxon>Fungi</taxon>
        <taxon>Dikarya</taxon>
        <taxon>Ascomycota</taxon>
        <taxon>Pezizomycotina</taxon>
        <taxon>Eurotiomycetes</taxon>
        <taxon>Eurotiomycetidae</taxon>
        <taxon>Eurotiales</taxon>
        <taxon>Aspergillaceae</taxon>
        <taxon>Aspergillus</taxon>
        <taxon>Aspergillus subgen. Circumdati</taxon>
    </lineage>
</organism>
<keyword evidence="3" id="KW-1133">Transmembrane helix</keyword>
<dbReference type="GeneID" id="43671656"/>
<dbReference type="InterPro" id="IPR021765">
    <property type="entry name" value="UstYa-like"/>
</dbReference>
<keyword evidence="3" id="KW-0812">Transmembrane</keyword>